<dbReference type="SUPFAM" id="SSF103473">
    <property type="entry name" value="MFS general substrate transporter"/>
    <property type="match status" value="1"/>
</dbReference>
<evidence type="ECO:0000256" key="1">
    <source>
        <dbReference type="ARBA" id="ARBA00004651"/>
    </source>
</evidence>
<keyword evidence="3" id="KW-0813">Transport</keyword>
<evidence type="ECO:0000313" key="10">
    <source>
        <dbReference type="EMBL" id="GHP13688.1"/>
    </source>
</evidence>
<evidence type="ECO:0000256" key="3">
    <source>
        <dbReference type="ARBA" id="ARBA00022448"/>
    </source>
</evidence>
<feature type="transmembrane region" description="Helical" evidence="8">
    <location>
        <begin position="261"/>
        <end position="282"/>
    </location>
</feature>
<dbReference type="NCBIfam" id="TIGR00711">
    <property type="entry name" value="efflux_EmrB"/>
    <property type="match status" value="1"/>
</dbReference>
<feature type="transmembrane region" description="Helical" evidence="8">
    <location>
        <begin position="219"/>
        <end position="241"/>
    </location>
</feature>
<dbReference type="RefSeq" id="WP_203629727.1">
    <property type="nucleotide sequence ID" value="NZ_BNJR01000011.1"/>
</dbReference>
<feature type="transmembrane region" description="Helical" evidence="8">
    <location>
        <begin position="294"/>
        <end position="314"/>
    </location>
</feature>
<evidence type="ECO:0000256" key="6">
    <source>
        <dbReference type="ARBA" id="ARBA00022989"/>
    </source>
</evidence>
<evidence type="ECO:0000259" key="9">
    <source>
        <dbReference type="PROSITE" id="PS50850"/>
    </source>
</evidence>
<protein>
    <submittedName>
        <fullName evidence="10">MFS transporter</fullName>
    </submittedName>
</protein>
<proteinExistence type="inferred from homology"/>
<keyword evidence="5 8" id="KW-0812">Transmembrane</keyword>
<feature type="transmembrane region" description="Helical" evidence="8">
    <location>
        <begin position="196"/>
        <end position="213"/>
    </location>
</feature>
<dbReference type="PANTHER" id="PTHR42718:SF9">
    <property type="entry name" value="MAJOR FACILITATOR SUPERFAMILY MULTIDRUG TRANSPORTER MFSC"/>
    <property type="match status" value="1"/>
</dbReference>
<feature type="transmembrane region" description="Helical" evidence="8">
    <location>
        <begin position="397"/>
        <end position="415"/>
    </location>
</feature>
<evidence type="ECO:0000256" key="5">
    <source>
        <dbReference type="ARBA" id="ARBA00022692"/>
    </source>
</evidence>
<evidence type="ECO:0000256" key="4">
    <source>
        <dbReference type="ARBA" id="ARBA00022475"/>
    </source>
</evidence>
<comment type="subcellular location">
    <subcellularLocation>
        <location evidence="1">Cell membrane</location>
        <topology evidence="1">Multi-pass membrane protein</topology>
    </subcellularLocation>
</comment>
<dbReference type="InterPro" id="IPR020846">
    <property type="entry name" value="MFS_dom"/>
</dbReference>
<feature type="transmembrane region" description="Helical" evidence="8">
    <location>
        <begin position="427"/>
        <end position="446"/>
    </location>
</feature>
<keyword evidence="7 8" id="KW-0472">Membrane</keyword>
<keyword evidence="6 8" id="KW-1133">Transmembrane helix</keyword>
<feature type="transmembrane region" description="Helical" evidence="8">
    <location>
        <begin position="326"/>
        <end position="345"/>
    </location>
</feature>
<evidence type="ECO:0000256" key="8">
    <source>
        <dbReference type="SAM" id="Phobius"/>
    </source>
</evidence>
<reference evidence="10 11" key="1">
    <citation type="journal article" date="2021" name="Int. J. Syst. Evol. Microbiol.">
        <title>Lentilactobacillus fungorum sp. nov., isolated from spent mushroom substrates.</title>
        <authorList>
            <person name="Tohno M."/>
            <person name="Tanizawa Y."/>
            <person name="Kojima Y."/>
            <person name="Sakamoto M."/>
            <person name="Ohkuma M."/>
            <person name="Kobayashi H."/>
        </authorList>
    </citation>
    <scope>NUCLEOTIDE SEQUENCE [LARGE SCALE GENOMIC DNA]</scope>
    <source>
        <strain evidence="10 11">YK48G</strain>
    </source>
</reference>
<comment type="similarity">
    <text evidence="2">Belongs to the major facilitator superfamily. EmrB family.</text>
</comment>
<dbReference type="Gene3D" id="1.20.1720.10">
    <property type="entry name" value="Multidrug resistance protein D"/>
    <property type="match status" value="1"/>
</dbReference>
<comment type="caution">
    <text evidence="10">The sequence shown here is derived from an EMBL/GenBank/DDBJ whole genome shotgun (WGS) entry which is preliminary data.</text>
</comment>
<dbReference type="Gene3D" id="1.20.1250.20">
    <property type="entry name" value="MFS general substrate transporter like domains"/>
    <property type="match status" value="1"/>
</dbReference>
<keyword evidence="4" id="KW-1003">Cell membrane</keyword>
<evidence type="ECO:0000256" key="2">
    <source>
        <dbReference type="ARBA" id="ARBA00008537"/>
    </source>
</evidence>
<dbReference type="InterPro" id="IPR004638">
    <property type="entry name" value="EmrB-like"/>
</dbReference>
<dbReference type="Pfam" id="PF07690">
    <property type="entry name" value="MFS_1"/>
    <property type="match status" value="1"/>
</dbReference>
<dbReference type="InterPro" id="IPR011701">
    <property type="entry name" value="MFS"/>
</dbReference>
<dbReference type="PRINTS" id="PR01036">
    <property type="entry name" value="TCRTETB"/>
</dbReference>
<dbReference type="PROSITE" id="PS50850">
    <property type="entry name" value="MFS"/>
    <property type="match status" value="1"/>
</dbReference>
<organism evidence="10 11">
    <name type="scientific">Lentilactobacillus fungorum</name>
    <dbReference type="NCBI Taxonomy" id="2201250"/>
    <lineage>
        <taxon>Bacteria</taxon>
        <taxon>Bacillati</taxon>
        <taxon>Bacillota</taxon>
        <taxon>Bacilli</taxon>
        <taxon>Lactobacillales</taxon>
        <taxon>Lactobacillaceae</taxon>
        <taxon>Lentilactobacillus</taxon>
    </lineage>
</organism>
<dbReference type="EMBL" id="BNJR01000011">
    <property type="protein sequence ID" value="GHP13688.1"/>
    <property type="molecule type" value="Genomic_DNA"/>
</dbReference>
<dbReference type="Proteomes" id="UP000604765">
    <property type="component" value="Unassembled WGS sequence"/>
</dbReference>
<feature type="transmembrane region" description="Helical" evidence="8">
    <location>
        <begin position="160"/>
        <end position="184"/>
    </location>
</feature>
<name>A0ABQ3VZ57_9LACO</name>
<keyword evidence="11" id="KW-1185">Reference proteome</keyword>
<evidence type="ECO:0000313" key="11">
    <source>
        <dbReference type="Proteomes" id="UP000604765"/>
    </source>
</evidence>
<feature type="transmembrane region" description="Helical" evidence="8">
    <location>
        <begin position="99"/>
        <end position="120"/>
    </location>
</feature>
<feature type="transmembrane region" description="Helical" evidence="8">
    <location>
        <begin position="73"/>
        <end position="93"/>
    </location>
</feature>
<feature type="domain" description="Major facilitator superfamily (MFS) profile" evidence="9">
    <location>
        <begin position="8"/>
        <end position="455"/>
    </location>
</feature>
<dbReference type="InterPro" id="IPR036259">
    <property type="entry name" value="MFS_trans_sf"/>
</dbReference>
<feature type="transmembrane region" description="Helical" evidence="8">
    <location>
        <begin position="132"/>
        <end position="154"/>
    </location>
</feature>
<gene>
    <name evidence="10" type="primary">lmrB_1</name>
    <name evidence="10" type="ORF">YK48G_11130</name>
</gene>
<feature type="transmembrane region" description="Helical" evidence="8">
    <location>
        <begin position="46"/>
        <end position="66"/>
    </location>
</feature>
<feature type="transmembrane region" description="Helical" evidence="8">
    <location>
        <begin position="7"/>
        <end position="26"/>
    </location>
</feature>
<accession>A0ABQ3VZ57</accession>
<sequence>MSKQIKLSLFIMIFGAFFGILCSTLMNVALPTFMRAFAISSSTVQWVSNGYMLVNAIMIPVSAYLTKKFTFRSLFIGFSTIFLLGTIFGAMAPNFLTLIIGRMIQAVGSGMMMPLVNILAIRYAARGKQGAVMGLVGLAFNFSPIIGPTLSGVILDYFSWRYLFIFVLPFIIVDLILAVISLPLVPTNQEPQFNSLGLITISLGLLGLLWSFSNIGQAALTNMIVWLPFMVGVLLITAFVITQQQSDHPFVNLVVFKNTQFTTATLVNSLIVSTMYGNTILLPLLIQTIMGKSAIISGLALLPGALLTGVMSPISGRLFDRYPVRIIVTTGILIDCFGTMMQAFIDVNASVIMLTMGQTIRQLGLVLILIPIQTQALAYLPNNLISDGVAAFNTLRQIAASFGTAIIVATINIASQVFSQHPNHQQIGIQAGFTMCLLFLIIALLVSRKLYTTHSHTPKARKHKQPTLAKV</sequence>
<evidence type="ECO:0000256" key="7">
    <source>
        <dbReference type="ARBA" id="ARBA00023136"/>
    </source>
</evidence>
<feature type="transmembrane region" description="Helical" evidence="8">
    <location>
        <begin position="365"/>
        <end position="385"/>
    </location>
</feature>
<dbReference type="PANTHER" id="PTHR42718">
    <property type="entry name" value="MAJOR FACILITATOR SUPERFAMILY MULTIDRUG TRANSPORTER MFSC"/>
    <property type="match status" value="1"/>
</dbReference>